<name>A0A1H4A2M4_ALKAM</name>
<protein>
    <submittedName>
        <fullName evidence="1">Common-antigen outer membrane protein</fullName>
    </submittedName>
</protein>
<proteinExistence type="predicted"/>
<accession>A0A1H4A2M4</accession>
<evidence type="ECO:0000313" key="1">
    <source>
        <dbReference type="EMBL" id="SEA30393.1"/>
    </source>
</evidence>
<dbReference type="Proteomes" id="UP000198773">
    <property type="component" value="Unassembled WGS sequence"/>
</dbReference>
<sequence length="192" mass="20786">MLSCLALCCDTSLHKLFIIVAAILATGFDTGINEVEVILFLHCSGRQINPYKKLRLRLLSGSLCLMKMDFMHNTRTSFLRLLLIAAAVSVSAACVSTNSNSTSVLSADSIAAMPLLPASSFSVLALANSGDQLQLTESPWGNPVQATVRDRYISASNRLCLALDLALAQRSETALVCQNEAQQWYQSRALAF</sequence>
<dbReference type="EMBL" id="FNRM01000002">
    <property type="protein sequence ID" value="SEA30393.1"/>
    <property type="molecule type" value="Genomic_DNA"/>
</dbReference>
<dbReference type="AlphaFoldDB" id="A0A1H4A2M4"/>
<dbReference type="Pfam" id="PF16587">
    <property type="entry name" value="DUF5061"/>
    <property type="match status" value="1"/>
</dbReference>
<reference evidence="1 2" key="1">
    <citation type="submission" date="2016-10" db="EMBL/GenBank/DDBJ databases">
        <authorList>
            <person name="de Groot N.N."/>
        </authorList>
    </citation>
    <scope>NUCLEOTIDE SEQUENCE [LARGE SCALE GENOMIC DNA]</scope>
    <source>
        <strain evidence="1 2">CGMCC 1.3430</strain>
    </source>
</reference>
<evidence type="ECO:0000313" key="2">
    <source>
        <dbReference type="Proteomes" id="UP000198773"/>
    </source>
</evidence>
<dbReference type="STRING" id="152573.SAMN04488051_102477"/>
<keyword evidence="2" id="KW-1185">Reference proteome</keyword>
<gene>
    <name evidence="1" type="ORF">SAMN04488051_102477</name>
</gene>
<dbReference type="InterPro" id="IPR032258">
    <property type="entry name" value="DUF5061"/>
</dbReference>
<organism evidence="1 2">
    <name type="scientific">Alkalimonas amylolytica</name>
    <dbReference type="NCBI Taxonomy" id="152573"/>
    <lineage>
        <taxon>Bacteria</taxon>
        <taxon>Pseudomonadati</taxon>
        <taxon>Pseudomonadota</taxon>
        <taxon>Gammaproteobacteria</taxon>
        <taxon>Alkalimonas</taxon>
    </lineage>
</organism>